<organism evidence="1 2">
    <name type="scientific">Microdochium bolleyi</name>
    <dbReference type="NCBI Taxonomy" id="196109"/>
    <lineage>
        <taxon>Eukaryota</taxon>
        <taxon>Fungi</taxon>
        <taxon>Dikarya</taxon>
        <taxon>Ascomycota</taxon>
        <taxon>Pezizomycotina</taxon>
        <taxon>Sordariomycetes</taxon>
        <taxon>Xylariomycetidae</taxon>
        <taxon>Xylariales</taxon>
        <taxon>Microdochiaceae</taxon>
        <taxon>Microdochium</taxon>
    </lineage>
</organism>
<name>A0A136JJD1_9PEZI</name>
<protein>
    <submittedName>
        <fullName evidence="1">Uncharacterized protein</fullName>
    </submittedName>
</protein>
<proteinExistence type="predicted"/>
<dbReference type="AlphaFoldDB" id="A0A136JJD1"/>
<evidence type="ECO:0000313" key="1">
    <source>
        <dbReference type="EMBL" id="KXJ97258.1"/>
    </source>
</evidence>
<gene>
    <name evidence="1" type="ORF">Micbo1qcDRAFT_170968</name>
</gene>
<reference evidence="2" key="1">
    <citation type="submission" date="2016-02" db="EMBL/GenBank/DDBJ databases">
        <title>Draft genome sequence of Microdochium bolleyi, a fungal endophyte of beachgrass.</title>
        <authorList>
            <consortium name="DOE Joint Genome Institute"/>
            <person name="David A.S."/>
            <person name="May G."/>
            <person name="Haridas S."/>
            <person name="Lim J."/>
            <person name="Wang M."/>
            <person name="Labutti K."/>
            <person name="Lipzen A."/>
            <person name="Barry K."/>
            <person name="Grigoriev I.V."/>
        </authorList>
    </citation>
    <scope>NUCLEOTIDE SEQUENCE [LARGE SCALE GENOMIC DNA]</scope>
    <source>
        <strain evidence="2">J235TASD1</strain>
    </source>
</reference>
<dbReference type="Proteomes" id="UP000070501">
    <property type="component" value="Unassembled WGS sequence"/>
</dbReference>
<dbReference type="InParanoid" id="A0A136JJD1"/>
<sequence length="155" mass="17619">MHIGLRAFRQPLGGSAPGLKEGVPSQSSLDQYFRTEDEHHVSSNQSIITVADFVREFSAYLATQPLRSAYEEIFHLRPSKPTDRALFKACSDPREAKHDHYIGLVNVESIDSLAAGRLTGSYGRLAPRWYYISQVDLIVYLTHHDWRERVSRDCA</sequence>
<accession>A0A136JJD1</accession>
<evidence type="ECO:0000313" key="2">
    <source>
        <dbReference type="Proteomes" id="UP000070501"/>
    </source>
</evidence>
<keyword evidence="2" id="KW-1185">Reference proteome</keyword>
<dbReference type="EMBL" id="KQ964245">
    <property type="protein sequence ID" value="KXJ97258.1"/>
    <property type="molecule type" value="Genomic_DNA"/>
</dbReference>